<dbReference type="PANTHER" id="PTHR34595">
    <property type="entry name" value="BLR5612 PROTEIN"/>
    <property type="match status" value="1"/>
</dbReference>
<comment type="caution">
    <text evidence="2">The sequence shown here is derived from an EMBL/GenBank/DDBJ whole genome shotgun (WGS) entry which is preliminary data.</text>
</comment>
<gene>
    <name evidence="2" type="ORF">DS031_10555</name>
</gene>
<organism evidence="2 3">
    <name type="scientific">Bacillus taeanensis</name>
    <dbReference type="NCBI Taxonomy" id="273032"/>
    <lineage>
        <taxon>Bacteria</taxon>
        <taxon>Bacillati</taxon>
        <taxon>Bacillota</taxon>
        <taxon>Bacilli</taxon>
        <taxon>Bacillales</taxon>
        <taxon>Bacillaceae</taxon>
        <taxon>Bacillus</taxon>
    </lineage>
</organism>
<dbReference type="Gene3D" id="3.40.50.11290">
    <property type="match status" value="1"/>
</dbReference>
<dbReference type="SUPFAM" id="SSF56059">
    <property type="entry name" value="Glutathione synthetase ATP-binding domain-like"/>
    <property type="match status" value="1"/>
</dbReference>
<evidence type="ECO:0000259" key="1">
    <source>
        <dbReference type="Pfam" id="PF14403"/>
    </source>
</evidence>
<dbReference type="Gene3D" id="3.30.1490.270">
    <property type="match status" value="1"/>
</dbReference>
<dbReference type="InterPro" id="IPR051680">
    <property type="entry name" value="ATP-dep_Glu-Cys_Ligase-2"/>
</dbReference>
<dbReference type="Proteomes" id="UP000253314">
    <property type="component" value="Unassembled WGS sequence"/>
</dbReference>
<accession>A0A366XVI1</accession>
<keyword evidence="3" id="KW-1185">Reference proteome</keyword>
<dbReference type="OrthoDB" id="9803842at2"/>
<dbReference type="AlphaFoldDB" id="A0A366XVI1"/>
<dbReference type="InterPro" id="IPR025841">
    <property type="entry name" value="CP_ATPgrasp_2"/>
</dbReference>
<evidence type="ECO:0000313" key="3">
    <source>
        <dbReference type="Proteomes" id="UP000253314"/>
    </source>
</evidence>
<dbReference type="Pfam" id="PF14403">
    <property type="entry name" value="CP_ATPgrasp_2"/>
    <property type="match status" value="1"/>
</dbReference>
<protein>
    <submittedName>
        <fullName evidence="2">Circularly permuted type 2 ATP-grasp protein</fullName>
    </submittedName>
</protein>
<reference evidence="2 3" key="1">
    <citation type="submission" date="2018-07" db="EMBL/GenBank/DDBJ databases">
        <title>Lottiidibacillus patelloidae gen. nov., sp. nov., isolated from the intestinal tract of a marine limpet and the reclassification of B. taeanensis BH030017T, B. algicola KMM 3737T and B. hwajinpoensis SW-72T as genus Lottiidibacillus.</title>
        <authorList>
            <person name="Liu R."/>
            <person name="Huang Z."/>
        </authorList>
    </citation>
    <scope>NUCLEOTIDE SEQUENCE [LARGE SCALE GENOMIC DNA]</scope>
    <source>
        <strain evidence="2 3">BH030017</strain>
    </source>
</reference>
<sequence length="488" mass="55321">MVMMAMKNKNLFSEYGNQSCYDEMFDQSGKVRPFYERLYQQFSKMGAKELADRNFLIQSQMVKQGITFTLYGENLGDISAERTIPFDLIPRIIPEKEWAFLEKGLKQRVRALNHFISDVYHEQNILKDGIIPRKMIVTNPYFLPEMVGLDVPNDVYVPLSGIDLIRNEKGEYYVLEDNLRSPSGMSYVYKNRSLMKRLFPELFFDYRVRDIDQGLNDLLSSLRSLAPHHKKDPLVVLLTPGVYNAAYYDHVFLAQEMGIELVEGRDLAVVDQKVYLKGIEGLRQVDVIYRRIDDEFIDPLAFRSDSVLGVPGLMNAYRAGEVALANAPGTGIADDKAVYAYVPDMIRYYLNEEPILKNVPTYMLSKPEEREHVLRHLPEMVVKERTLSGGYGMLIGPKASELELKEFAAKIINHPERYIAQPTINLSSAPSLAGERGAAARHIDLRAFVFMGKDIRIAPGGLTRVALKEGSLVVNSSQGGGTKDTWVL</sequence>
<name>A0A366XVI1_9BACI</name>
<dbReference type="PIRSF" id="PIRSF005522">
    <property type="entry name" value="UCP005522"/>
    <property type="match status" value="1"/>
</dbReference>
<dbReference type="InterPro" id="IPR016450">
    <property type="entry name" value="UCP005522"/>
</dbReference>
<dbReference type="PANTHER" id="PTHR34595:SF7">
    <property type="entry name" value="SLL1039 PROTEIN"/>
    <property type="match status" value="1"/>
</dbReference>
<evidence type="ECO:0000313" key="2">
    <source>
        <dbReference type="EMBL" id="RBW69656.1"/>
    </source>
</evidence>
<dbReference type="EMBL" id="QOCW01000009">
    <property type="protein sequence ID" value="RBW69656.1"/>
    <property type="molecule type" value="Genomic_DNA"/>
</dbReference>
<feature type="domain" description="Circularly permuted ATP-grasp type 2" evidence="1">
    <location>
        <begin position="90"/>
        <end position="466"/>
    </location>
</feature>
<proteinExistence type="predicted"/>